<keyword evidence="2" id="KW-0004">4Fe-4S</keyword>
<dbReference type="Proteomes" id="UP000240608">
    <property type="component" value="Unassembled WGS sequence"/>
</dbReference>
<comment type="similarity">
    <text evidence="1">Belongs to the anaerobic coproporphyrinogen-III oxidase family. HemW subfamily.</text>
</comment>
<dbReference type="Pfam" id="PF04055">
    <property type="entry name" value="Radical_SAM"/>
    <property type="match status" value="1"/>
</dbReference>
<dbReference type="InterPro" id="IPR010723">
    <property type="entry name" value="HemN_C"/>
</dbReference>
<dbReference type="SFLD" id="SFLDS00029">
    <property type="entry name" value="Radical_SAM"/>
    <property type="match status" value="1"/>
</dbReference>
<dbReference type="Gene3D" id="3.80.30.20">
    <property type="entry name" value="tm_1862 like domain"/>
    <property type="match status" value="1"/>
</dbReference>
<dbReference type="NCBIfam" id="TIGR00539">
    <property type="entry name" value="hemN_rel"/>
    <property type="match status" value="1"/>
</dbReference>
<dbReference type="InterPro" id="IPR004559">
    <property type="entry name" value="HemW-like"/>
</dbReference>
<dbReference type="InterPro" id="IPR023404">
    <property type="entry name" value="rSAM_horseshoe"/>
</dbReference>
<dbReference type="InterPro" id="IPR006638">
    <property type="entry name" value="Elp3/MiaA/NifB-like_rSAM"/>
</dbReference>
<name>A0A2T4DSJ4_9BACT</name>
<dbReference type="Pfam" id="PF06969">
    <property type="entry name" value="HemN_C"/>
    <property type="match status" value="1"/>
</dbReference>
<keyword evidence="2" id="KW-0349">Heme</keyword>
<dbReference type="AlphaFoldDB" id="A0A2T4DSJ4"/>
<evidence type="ECO:0000256" key="2">
    <source>
        <dbReference type="RuleBase" id="RU364116"/>
    </source>
</evidence>
<accession>A0A2T4DSJ4</accession>
<proteinExistence type="inferred from homology"/>
<evidence type="ECO:0000259" key="3">
    <source>
        <dbReference type="PROSITE" id="PS51918"/>
    </source>
</evidence>
<gene>
    <name evidence="4" type="ORF">C9994_06060</name>
</gene>
<dbReference type="GO" id="GO:0006779">
    <property type="term" value="P:porphyrin-containing compound biosynthetic process"/>
    <property type="evidence" value="ECO:0007669"/>
    <property type="project" value="InterPro"/>
</dbReference>
<keyword evidence="2" id="KW-0949">S-adenosyl-L-methionine</keyword>
<dbReference type="GO" id="GO:0051539">
    <property type="term" value="F:4 iron, 4 sulfur cluster binding"/>
    <property type="evidence" value="ECO:0007669"/>
    <property type="project" value="UniProtKB-UniRule"/>
</dbReference>
<dbReference type="SMART" id="SM00729">
    <property type="entry name" value="Elp3"/>
    <property type="match status" value="1"/>
</dbReference>
<dbReference type="EMBL" id="PYVU01000038">
    <property type="protein sequence ID" value="PTB96726.1"/>
    <property type="molecule type" value="Genomic_DNA"/>
</dbReference>
<comment type="subcellular location">
    <subcellularLocation>
        <location evidence="2">Cytoplasm</location>
    </subcellularLocation>
</comment>
<reference evidence="4 5" key="1">
    <citation type="submission" date="2018-03" db="EMBL/GenBank/DDBJ databases">
        <title>Cross-interface Injection: A General Nanoliter Liquid Handling Method Applied to Single Cells Genome Amplification Automated Nanoliter Liquid Handling Applied to Single Cell Multiple Displacement Amplification.</title>
        <authorList>
            <person name="Yun J."/>
            <person name="Xu P."/>
            <person name="Xu J."/>
            <person name="Dai X."/>
            <person name="Wang Y."/>
            <person name="Zheng X."/>
            <person name="Cao C."/>
            <person name="Yi Q."/>
            <person name="Zhu Y."/>
            <person name="Wang L."/>
            <person name="Dong Z."/>
            <person name="Huang Y."/>
            <person name="Huang L."/>
            <person name="Du W."/>
        </authorList>
    </citation>
    <scope>NUCLEOTIDE SEQUENCE [LARGE SCALE GENOMIC DNA]</scope>
    <source>
        <strain evidence="4 5">Z-D1-2</strain>
    </source>
</reference>
<protein>
    <recommendedName>
        <fullName evidence="2">Heme chaperone HemW</fullName>
    </recommendedName>
</protein>
<dbReference type="GO" id="GO:0004109">
    <property type="term" value="F:coproporphyrinogen oxidase activity"/>
    <property type="evidence" value="ECO:0007669"/>
    <property type="project" value="InterPro"/>
</dbReference>
<dbReference type="InterPro" id="IPR034505">
    <property type="entry name" value="Coproporphyrinogen-III_oxidase"/>
</dbReference>
<feature type="domain" description="Radical SAM core" evidence="3">
    <location>
        <begin position="1"/>
        <end position="231"/>
    </location>
</feature>
<keyword evidence="2" id="KW-0143">Chaperone</keyword>
<dbReference type="InterPro" id="IPR007197">
    <property type="entry name" value="rSAM"/>
</dbReference>
<keyword evidence="2" id="KW-0479">Metal-binding</keyword>
<sequence length="376" mass="43331">MAGIYIHIPFCKQACFYCDFHFSTNMALKDEMANSICEEIKLQKDYLENEKITSIYFGGGTPSLLSEKQLCKIMDTLYRYFTISKQSEITIEANPDDITPKKLADLYLAGINRLSVGVQSFDEKVLKWMNRAHDATHAHQCLKWINDSSFKNYSVDLIYGIPISTHAKWAEDLKNLTKYHPPHISSYCLTIEPNTVFGKWQKKGDLSEASEDYAAEQFMELTNYLSAIGYQHYEVSNFCLPTFESKHNSSYWQQKPYLGLGPGAHSYNGFSRQFNIANNALFIRSIKEGKLPFEKEILSRNDQINEYLMTSLRTSEGCDLDYLQHKYNYNFQEENSSTINEWRKQGLCEVNQQKIILTPEGKLLADKLAADLFLVD</sequence>
<comment type="function">
    <text evidence="2">Probably acts as a heme chaperone, transferring heme to an unknown acceptor. Binds one molecule of heme per monomer, possibly covalently. Binds 1 [4Fe-4S] cluster. The cluster is coordinated with 3 cysteines and an exchangeable S-adenosyl-L-methionine.</text>
</comment>
<organism evidence="4 5">
    <name type="scientific">Marivirga lumbricoides</name>
    <dbReference type="NCBI Taxonomy" id="1046115"/>
    <lineage>
        <taxon>Bacteria</taxon>
        <taxon>Pseudomonadati</taxon>
        <taxon>Bacteroidota</taxon>
        <taxon>Cytophagia</taxon>
        <taxon>Cytophagales</taxon>
        <taxon>Marivirgaceae</taxon>
        <taxon>Marivirga</taxon>
    </lineage>
</organism>
<dbReference type="InterPro" id="IPR058240">
    <property type="entry name" value="rSAM_sf"/>
</dbReference>
<dbReference type="SFLD" id="SFLDG01082">
    <property type="entry name" value="B12-binding_domain_containing"/>
    <property type="match status" value="1"/>
</dbReference>
<dbReference type="GO" id="GO:0046872">
    <property type="term" value="F:metal ion binding"/>
    <property type="evidence" value="ECO:0007669"/>
    <property type="project" value="UniProtKB-UniRule"/>
</dbReference>
<evidence type="ECO:0000313" key="4">
    <source>
        <dbReference type="EMBL" id="PTB96726.1"/>
    </source>
</evidence>
<dbReference type="PROSITE" id="PS51918">
    <property type="entry name" value="RADICAL_SAM"/>
    <property type="match status" value="1"/>
</dbReference>
<comment type="caution">
    <text evidence="4">The sequence shown here is derived from an EMBL/GenBank/DDBJ whole genome shotgun (WGS) entry which is preliminary data.</text>
</comment>
<dbReference type="SUPFAM" id="SSF102114">
    <property type="entry name" value="Radical SAM enzymes"/>
    <property type="match status" value="1"/>
</dbReference>
<keyword evidence="2" id="KW-0408">Iron</keyword>
<dbReference type="GO" id="GO:0005737">
    <property type="term" value="C:cytoplasm"/>
    <property type="evidence" value="ECO:0007669"/>
    <property type="project" value="UniProtKB-SubCell"/>
</dbReference>
<dbReference type="SFLD" id="SFLDG01065">
    <property type="entry name" value="anaerobic_coproporphyrinogen-I"/>
    <property type="match status" value="1"/>
</dbReference>
<evidence type="ECO:0000313" key="5">
    <source>
        <dbReference type="Proteomes" id="UP000240608"/>
    </source>
</evidence>
<keyword evidence="2" id="KW-0963">Cytoplasm</keyword>
<dbReference type="PANTHER" id="PTHR13932">
    <property type="entry name" value="COPROPORPHYRINIGEN III OXIDASE"/>
    <property type="match status" value="1"/>
</dbReference>
<keyword evidence="2" id="KW-0411">Iron-sulfur</keyword>
<dbReference type="SFLD" id="SFLDF00288">
    <property type="entry name" value="HemN-like__clustered_with_nucl"/>
    <property type="match status" value="1"/>
</dbReference>
<dbReference type="CDD" id="cd01335">
    <property type="entry name" value="Radical_SAM"/>
    <property type="match status" value="1"/>
</dbReference>
<dbReference type="SFLD" id="SFLDF00562">
    <property type="entry name" value="HemN-like__clustered_with_heat"/>
    <property type="match status" value="1"/>
</dbReference>
<dbReference type="PANTHER" id="PTHR13932:SF5">
    <property type="entry name" value="RADICAL S-ADENOSYL METHIONINE DOMAIN-CONTAINING PROTEIN 1, MITOCHONDRIAL"/>
    <property type="match status" value="1"/>
</dbReference>
<evidence type="ECO:0000256" key="1">
    <source>
        <dbReference type="ARBA" id="ARBA00006100"/>
    </source>
</evidence>